<gene>
    <name evidence="17" type="ORF">EDC35_10739</name>
</gene>
<keyword evidence="17" id="KW-0548">Nucleotidyltransferase</keyword>
<dbReference type="AlphaFoldDB" id="A0A4R3MW85"/>
<sequence length="190" mass="20712">MSVKTSRNPVSAPTAILVAGPARSGKSEWAERLAYESGRPVVYVATAREDPHDADWSARIEAHRLRRPAQWSTLCAPTELETALIEHGGADRCLLVDSLGTWVANLIELDDRSWRERAGRLLEVVDACPALLILVAEETGWGVIPAYPVGRTFRDRLGDLIRRLGPRCGSSYLVTGGYALDLAQIGVPVV</sequence>
<keyword evidence="12 14" id="KW-0067">ATP-binding</keyword>
<comment type="catalytic activity">
    <reaction evidence="1 14">
        <text>adenosylcob(III)inamide + ATP = adenosylcob(III)inamide phosphate + ADP + H(+)</text>
        <dbReference type="Rhea" id="RHEA:15769"/>
        <dbReference type="ChEBI" id="CHEBI:2480"/>
        <dbReference type="ChEBI" id="CHEBI:15378"/>
        <dbReference type="ChEBI" id="CHEBI:30616"/>
        <dbReference type="ChEBI" id="CHEBI:58502"/>
        <dbReference type="ChEBI" id="CHEBI:456216"/>
        <dbReference type="EC" id="2.7.1.156"/>
    </reaction>
</comment>
<reference evidence="17 18" key="1">
    <citation type="submission" date="2019-03" db="EMBL/GenBank/DDBJ databases">
        <title>Genomic Encyclopedia of Type Strains, Phase IV (KMG-IV): sequencing the most valuable type-strain genomes for metagenomic binning, comparative biology and taxonomic classification.</title>
        <authorList>
            <person name="Goeker M."/>
        </authorList>
    </citation>
    <scope>NUCLEOTIDE SEQUENCE [LARGE SCALE GENOMIC DNA]</scope>
    <source>
        <strain evidence="17 18">DSM 13587</strain>
    </source>
</reference>
<comment type="catalytic activity">
    <reaction evidence="2 14">
        <text>adenosylcob(III)inamide phosphate + GTP + H(+) = adenosylcob(III)inamide-GDP + diphosphate</text>
        <dbReference type="Rhea" id="RHEA:22712"/>
        <dbReference type="ChEBI" id="CHEBI:15378"/>
        <dbReference type="ChEBI" id="CHEBI:33019"/>
        <dbReference type="ChEBI" id="CHEBI:37565"/>
        <dbReference type="ChEBI" id="CHEBI:58502"/>
        <dbReference type="ChEBI" id="CHEBI:60487"/>
        <dbReference type="EC" id="2.7.7.62"/>
    </reaction>
</comment>
<feature type="binding site" evidence="16">
    <location>
        <begin position="45"/>
        <end position="47"/>
    </location>
    <ligand>
        <name>GTP</name>
        <dbReference type="ChEBI" id="CHEBI:37565"/>
    </ligand>
</feature>
<dbReference type="InterPro" id="IPR027417">
    <property type="entry name" value="P-loop_NTPase"/>
</dbReference>
<dbReference type="EMBL" id="SMAO01000007">
    <property type="protein sequence ID" value="TCT19711.1"/>
    <property type="molecule type" value="Genomic_DNA"/>
</dbReference>
<evidence type="ECO:0000313" key="17">
    <source>
        <dbReference type="EMBL" id="TCT19711.1"/>
    </source>
</evidence>
<evidence type="ECO:0000256" key="6">
    <source>
        <dbReference type="ARBA" id="ARBA00005159"/>
    </source>
</evidence>
<dbReference type="GO" id="GO:0008820">
    <property type="term" value="F:cobinamide phosphate guanylyltransferase activity"/>
    <property type="evidence" value="ECO:0007669"/>
    <property type="project" value="UniProtKB-UniRule"/>
</dbReference>
<evidence type="ECO:0000256" key="15">
    <source>
        <dbReference type="PIRSR" id="PIRSR006135-1"/>
    </source>
</evidence>
<feature type="binding site" evidence="16">
    <location>
        <begin position="20"/>
        <end position="27"/>
    </location>
    <ligand>
        <name>GTP</name>
        <dbReference type="ChEBI" id="CHEBI:37565"/>
    </ligand>
</feature>
<comment type="function">
    <text evidence="4 14">Catalyzes ATP-dependent phosphorylation of adenosylcobinamide and addition of GMP to adenosylcobinamide phosphate.</text>
</comment>
<evidence type="ECO:0000256" key="5">
    <source>
        <dbReference type="ARBA" id="ARBA00004692"/>
    </source>
</evidence>
<dbReference type="PIRSF" id="PIRSF006135">
    <property type="entry name" value="CobU"/>
    <property type="match status" value="1"/>
</dbReference>
<dbReference type="GO" id="GO:0009236">
    <property type="term" value="P:cobalamin biosynthetic process"/>
    <property type="evidence" value="ECO:0007669"/>
    <property type="project" value="UniProtKB-UniRule"/>
</dbReference>
<feature type="active site" description="GMP-histidine intermediate" evidence="15">
    <location>
        <position position="63"/>
    </location>
</feature>
<evidence type="ECO:0000313" key="18">
    <source>
        <dbReference type="Proteomes" id="UP000295717"/>
    </source>
</evidence>
<evidence type="ECO:0000256" key="8">
    <source>
        <dbReference type="ARBA" id="ARBA00022573"/>
    </source>
</evidence>
<dbReference type="GO" id="GO:0005525">
    <property type="term" value="F:GTP binding"/>
    <property type="evidence" value="ECO:0007669"/>
    <property type="project" value="UniProtKB-UniRule"/>
</dbReference>
<dbReference type="Proteomes" id="UP000295717">
    <property type="component" value="Unassembled WGS sequence"/>
</dbReference>
<dbReference type="UniPathway" id="UPA00148">
    <property type="reaction ID" value="UER00236"/>
</dbReference>
<dbReference type="GO" id="GO:0005524">
    <property type="term" value="F:ATP binding"/>
    <property type="evidence" value="ECO:0007669"/>
    <property type="project" value="UniProtKB-UniRule"/>
</dbReference>
<dbReference type="EC" id="2.7.7.62" evidence="14"/>
<dbReference type="PANTHER" id="PTHR34848:SF1">
    <property type="entry name" value="BIFUNCTIONAL ADENOSYLCOBALAMIN BIOSYNTHESIS PROTEIN COBU"/>
    <property type="match status" value="1"/>
</dbReference>
<accession>A0A4R3MW85</accession>
<dbReference type="PANTHER" id="PTHR34848">
    <property type="match status" value="1"/>
</dbReference>
<dbReference type="InterPro" id="IPR003203">
    <property type="entry name" value="CobU/CobP"/>
</dbReference>
<feature type="binding site" evidence="16">
    <location>
        <begin position="64"/>
        <end position="67"/>
    </location>
    <ligand>
        <name>GTP</name>
        <dbReference type="ChEBI" id="CHEBI:37565"/>
    </ligand>
</feature>
<keyword evidence="13 14" id="KW-0342">GTP-binding</keyword>
<organism evidence="17 18">
    <name type="scientific">Thiobaca trueperi</name>
    <dbReference type="NCBI Taxonomy" id="127458"/>
    <lineage>
        <taxon>Bacteria</taxon>
        <taxon>Pseudomonadati</taxon>
        <taxon>Pseudomonadota</taxon>
        <taxon>Gammaproteobacteria</taxon>
        <taxon>Chromatiales</taxon>
        <taxon>Chromatiaceae</taxon>
        <taxon>Thiobaca</taxon>
    </lineage>
</organism>
<dbReference type="Gene3D" id="3.40.50.300">
    <property type="entry name" value="P-loop containing nucleotide triphosphate hydrolases"/>
    <property type="match status" value="1"/>
</dbReference>
<comment type="pathway">
    <text evidence="6 14">Cofactor biosynthesis; adenosylcobalamin biosynthesis; adenosylcobalamin from cob(II)yrinate a,c-diamide: step 5/7.</text>
</comment>
<dbReference type="OrthoDB" id="9788370at2"/>
<evidence type="ECO:0000256" key="4">
    <source>
        <dbReference type="ARBA" id="ARBA00003889"/>
    </source>
</evidence>
<name>A0A4R3MW85_9GAMM</name>
<evidence type="ECO:0000256" key="3">
    <source>
        <dbReference type="ARBA" id="ARBA00001522"/>
    </source>
</evidence>
<dbReference type="EC" id="2.7.1.156" evidence="14"/>
<feature type="binding site" evidence="16">
    <location>
        <position position="97"/>
    </location>
    <ligand>
        <name>GTP</name>
        <dbReference type="ChEBI" id="CHEBI:37565"/>
    </ligand>
</feature>
<dbReference type="CDD" id="cd00544">
    <property type="entry name" value="CobU"/>
    <property type="match status" value="1"/>
</dbReference>
<evidence type="ECO:0000256" key="13">
    <source>
        <dbReference type="ARBA" id="ARBA00023134"/>
    </source>
</evidence>
<evidence type="ECO:0000256" key="16">
    <source>
        <dbReference type="PIRSR" id="PIRSR006135-2"/>
    </source>
</evidence>
<comment type="pathway">
    <text evidence="5 14">Cofactor biosynthesis; adenosylcobalamin biosynthesis; adenosylcobalamin from cob(II)yrinate a,c-diamide: step 6/7.</text>
</comment>
<evidence type="ECO:0000256" key="11">
    <source>
        <dbReference type="ARBA" id="ARBA00022777"/>
    </source>
</evidence>
<dbReference type="SUPFAM" id="SSF52540">
    <property type="entry name" value="P-loop containing nucleoside triphosphate hydrolases"/>
    <property type="match status" value="1"/>
</dbReference>
<dbReference type="Pfam" id="PF02283">
    <property type="entry name" value="CobU"/>
    <property type="match status" value="1"/>
</dbReference>
<keyword evidence="18" id="KW-1185">Reference proteome</keyword>
<evidence type="ECO:0000256" key="12">
    <source>
        <dbReference type="ARBA" id="ARBA00022840"/>
    </source>
</evidence>
<dbReference type="GO" id="GO:0043752">
    <property type="term" value="F:adenosylcobinamide kinase activity"/>
    <property type="evidence" value="ECO:0007669"/>
    <property type="project" value="UniProtKB-EC"/>
</dbReference>
<keyword evidence="8 14" id="KW-0169">Cobalamin biosynthesis</keyword>
<keyword evidence="9 14" id="KW-0808">Transferase</keyword>
<protein>
    <recommendedName>
        <fullName evidence="14">Bifunctional adenosylcobalamin biosynthesis protein</fullName>
        <ecNumber evidence="14">2.7.1.156</ecNumber>
        <ecNumber evidence="14">2.7.7.62</ecNumber>
    </recommendedName>
</protein>
<evidence type="ECO:0000256" key="9">
    <source>
        <dbReference type="ARBA" id="ARBA00022679"/>
    </source>
</evidence>
<evidence type="ECO:0000256" key="10">
    <source>
        <dbReference type="ARBA" id="ARBA00022741"/>
    </source>
</evidence>
<keyword evidence="11 14" id="KW-0418">Kinase</keyword>
<comment type="caution">
    <text evidence="17">The sequence shown here is derived from an EMBL/GenBank/DDBJ whole genome shotgun (WGS) entry which is preliminary data.</text>
</comment>
<evidence type="ECO:0000256" key="1">
    <source>
        <dbReference type="ARBA" id="ARBA00000312"/>
    </source>
</evidence>
<proteinExistence type="inferred from homology"/>
<evidence type="ECO:0000256" key="2">
    <source>
        <dbReference type="ARBA" id="ARBA00000711"/>
    </source>
</evidence>
<evidence type="ECO:0000256" key="14">
    <source>
        <dbReference type="PIRNR" id="PIRNR006135"/>
    </source>
</evidence>
<dbReference type="RefSeq" id="WP_132977769.1">
    <property type="nucleotide sequence ID" value="NZ_SMAO01000007.1"/>
</dbReference>
<evidence type="ECO:0000256" key="7">
    <source>
        <dbReference type="ARBA" id="ARBA00007490"/>
    </source>
</evidence>
<comment type="catalytic activity">
    <reaction evidence="3">
        <text>adenosylcob(III)inamide + GTP = adenosylcob(III)inamide phosphate + GDP + H(+)</text>
        <dbReference type="Rhea" id="RHEA:15765"/>
        <dbReference type="ChEBI" id="CHEBI:2480"/>
        <dbReference type="ChEBI" id="CHEBI:15378"/>
        <dbReference type="ChEBI" id="CHEBI:37565"/>
        <dbReference type="ChEBI" id="CHEBI:58189"/>
        <dbReference type="ChEBI" id="CHEBI:58502"/>
        <dbReference type="EC" id="2.7.1.156"/>
    </reaction>
</comment>
<comment type="similarity">
    <text evidence="7 14">Belongs to the CobU/CobP family.</text>
</comment>
<dbReference type="NCBIfam" id="NF004469">
    <property type="entry name" value="PRK05800.1"/>
    <property type="match status" value="1"/>
</dbReference>
<keyword evidence="10 14" id="KW-0547">Nucleotide-binding</keyword>